<accession>A0A1I7EJF4</accession>
<dbReference type="InterPro" id="IPR025421">
    <property type="entry name" value="DUF4148"/>
</dbReference>
<evidence type="ECO:0000256" key="2">
    <source>
        <dbReference type="SAM" id="SignalP"/>
    </source>
</evidence>
<dbReference type="Proteomes" id="UP000198844">
    <property type="component" value="Unassembled WGS sequence"/>
</dbReference>
<protein>
    <recommendedName>
        <fullName evidence="5">DUF4148 domain-containing protein</fullName>
    </recommendedName>
</protein>
<keyword evidence="2" id="KW-0732">Signal</keyword>
<organism evidence="3 4">
    <name type="scientific">Paraburkholderia aspalathi</name>
    <dbReference type="NCBI Taxonomy" id="1324617"/>
    <lineage>
        <taxon>Bacteria</taxon>
        <taxon>Pseudomonadati</taxon>
        <taxon>Pseudomonadota</taxon>
        <taxon>Betaproteobacteria</taxon>
        <taxon>Burkholderiales</taxon>
        <taxon>Burkholderiaceae</taxon>
        <taxon>Paraburkholderia</taxon>
    </lineage>
</organism>
<evidence type="ECO:0000313" key="3">
    <source>
        <dbReference type="EMBL" id="SFU24049.1"/>
    </source>
</evidence>
<dbReference type="OrthoDB" id="9099264at2"/>
<dbReference type="AlphaFoldDB" id="A0A1I7EJF4"/>
<feature type="signal peptide" evidence="2">
    <location>
        <begin position="1"/>
        <end position="21"/>
    </location>
</feature>
<proteinExistence type="predicted"/>
<sequence length="107" mass="11189">MKSLQAVVVTAVLATPFASIAQQSNAPVTRAEVRAELVQLERAGYNPAKRDTAAYPADIQAAEARAANENPSMQDATHGMGGITSGATEWGQRTSASSAPGPLYEHH</sequence>
<evidence type="ECO:0008006" key="5">
    <source>
        <dbReference type="Google" id="ProtNLM"/>
    </source>
</evidence>
<gene>
    <name evidence="3" type="ORF">SAMN05192563_1024119</name>
</gene>
<dbReference type="EMBL" id="FPBH01000024">
    <property type="protein sequence ID" value="SFU24049.1"/>
    <property type="molecule type" value="Genomic_DNA"/>
</dbReference>
<feature type="region of interest" description="Disordered" evidence="1">
    <location>
        <begin position="66"/>
        <end position="107"/>
    </location>
</feature>
<feature type="compositionally biased region" description="Polar residues" evidence="1">
    <location>
        <begin position="85"/>
        <end position="98"/>
    </location>
</feature>
<name>A0A1I7EJF4_9BURK</name>
<dbReference type="RefSeq" id="WP_093642557.1">
    <property type="nucleotide sequence ID" value="NZ_FPBH01000024.1"/>
</dbReference>
<reference evidence="3 4" key="1">
    <citation type="submission" date="2016-10" db="EMBL/GenBank/DDBJ databases">
        <authorList>
            <person name="de Groot N.N."/>
        </authorList>
    </citation>
    <scope>NUCLEOTIDE SEQUENCE [LARGE SCALE GENOMIC DNA]</scope>
    <source>
        <strain evidence="3 4">LMG 27731</strain>
    </source>
</reference>
<dbReference type="Pfam" id="PF13663">
    <property type="entry name" value="DUF4148"/>
    <property type="match status" value="1"/>
</dbReference>
<evidence type="ECO:0000256" key="1">
    <source>
        <dbReference type="SAM" id="MobiDB-lite"/>
    </source>
</evidence>
<evidence type="ECO:0000313" key="4">
    <source>
        <dbReference type="Proteomes" id="UP000198844"/>
    </source>
</evidence>
<feature type="chain" id="PRO_5011465367" description="DUF4148 domain-containing protein" evidence="2">
    <location>
        <begin position="22"/>
        <end position="107"/>
    </location>
</feature>